<dbReference type="EC" id="2.1.1.144" evidence="2"/>
<dbReference type="AlphaFoldDB" id="A0A5S9MXT3"/>
<organism evidence="2 3">
    <name type="scientific">Mycolicibacterium vanbaalenii</name>
    <name type="common">Mycobacterium vanbaalenii</name>
    <dbReference type="NCBI Taxonomy" id="110539"/>
    <lineage>
        <taxon>Bacteria</taxon>
        <taxon>Bacillati</taxon>
        <taxon>Actinomycetota</taxon>
        <taxon>Actinomycetes</taxon>
        <taxon>Mycobacteriales</taxon>
        <taxon>Mycobacteriaceae</taxon>
        <taxon>Mycolicibacterium</taxon>
    </lineage>
</organism>
<sequence length="269" mass="30367">MTTPYVMRSATERQSVSTVDSSLRLDDLIDSWEHQQDAYVRHRAGRFSVILDAIAYALPEVRSVLDIGAGLGSFSKLILQRFPEVTVTALDYDPALQQLARHNLRDYADRVSIVEADLRDPAWPAALSGSRPDAVVSSTALHWLPTPDLVRLYYLLGDVLDRGGMFFNADHLSHAAGSFLREVGEADDREHQRLSFTRGVADWDSWWATLRESDGFAELIAERDRRFAHSPENRKPTAGLHTEALRCAEFSEVGTLWQYLDDYVVYGVR</sequence>
<evidence type="ECO:0000313" key="3">
    <source>
        <dbReference type="Proteomes" id="UP000430146"/>
    </source>
</evidence>
<dbReference type="InterPro" id="IPR041698">
    <property type="entry name" value="Methyltransf_25"/>
</dbReference>
<dbReference type="GO" id="GO:0030798">
    <property type="term" value="F:trans-aconitate 2-methyltransferase activity"/>
    <property type="evidence" value="ECO:0007669"/>
    <property type="project" value="UniProtKB-EC"/>
</dbReference>
<proteinExistence type="predicted"/>
<evidence type="ECO:0000313" key="2">
    <source>
        <dbReference type="EMBL" id="CAA0081004.1"/>
    </source>
</evidence>
<evidence type="ECO:0000259" key="1">
    <source>
        <dbReference type="Pfam" id="PF13649"/>
    </source>
</evidence>
<dbReference type="CDD" id="cd02440">
    <property type="entry name" value="AdoMet_MTases"/>
    <property type="match status" value="1"/>
</dbReference>
<dbReference type="Pfam" id="PF13649">
    <property type="entry name" value="Methyltransf_25"/>
    <property type="match status" value="1"/>
</dbReference>
<keyword evidence="2" id="KW-0489">Methyltransferase</keyword>
<dbReference type="SUPFAM" id="SSF53335">
    <property type="entry name" value="S-adenosyl-L-methionine-dependent methyltransferases"/>
    <property type="match status" value="1"/>
</dbReference>
<dbReference type="EMBL" id="CACSIP010000001">
    <property type="protein sequence ID" value="CAA0081004.1"/>
    <property type="molecule type" value="Genomic_DNA"/>
</dbReference>
<feature type="domain" description="Methyltransferase" evidence="1">
    <location>
        <begin position="64"/>
        <end position="164"/>
    </location>
</feature>
<dbReference type="InterPro" id="IPR029063">
    <property type="entry name" value="SAM-dependent_MTases_sf"/>
</dbReference>
<reference evidence="2 3" key="1">
    <citation type="submission" date="2019-11" db="EMBL/GenBank/DDBJ databases">
        <authorList>
            <person name="Holert J."/>
        </authorList>
    </citation>
    <scope>NUCLEOTIDE SEQUENCE [LARGE SCALE GENOMIC DNA]</scope>
    <source>
        <strain evidence="2">BC8_1</strain>
    </source>
</reference>
<protein>
    <submittedName>
        <fullName evidence="2">Trans-aconitate 2-methyltransferase</fullName>
        <ecNumber evidence="2">2.1.1.144</ecNumber>
    </submittedName>
</protein>
<accession>A0A5S9MXT3</accession>
<dbReference type="Gene3D" id="3.40.50.150">
    <property type="entry name" value="Vaccinia Virus protein VP39"/>
    <property type="match status" value="1"/>
</dbReference>
<keyword evidence="2" id="KW-0808">Transferase</keyword>
<dbReference type="GO" id="GO:0032259">
    <property type="term" value="P:methylation"/>
    <property type="evidence" value="ECO:0007669"/>
    <property type="project" value="UniProtKB-KW"/>
</dbReference>
<keyword evidence="3" id="KW-1185">Reference proteome</keyword>
<name>A0A5S9MXT3_MYCVN</name>
<dbReference type="Proteomes" id="UP000430146">
    <property type="component" value="Unassembled WGS sequence"/>
</dbReference>
<gene>
    <name evidence="2" type="primary">tam_1</name>
    <name evidence="2" type="ORF">AELLOGFF_00302</name>
</gene>